<dbReference type="Proteomes" id="UP000480178">
    <property type="component" value="Chromosome"/>
</dbReference>
<accession>A0A6C0GLM5</accession>
<proteinExistence type="predicted"/>
<dbReference type="EMBL" id="CP048222">
    <property type="protein sequence ID" value="QHT68925.1"/>
    <property type="molecule type" value="Genomic_DNA"/>
</dbReference>
<evidence type="ECO:0000256" key="1">
    <source>
        <dbReference type="SAM" id="Coils"/>
    </source>
</evidence>
<organism evidence="2 3">
    <name type="scientific">Rhodocytophaga rosea</name>
    <dbReference type="NCBI Taxonomy" id="2704465"/>
    <lineage>
        <taxon>Bacteria</taxon>
        <taxon>Pseudomonadati</taxon>
        <taxon>Bacteroidota</taxon>
        <taxon>Cytophagia</taxon>
        <taxon>Cytophagales</taxon>
        <taxon>Rhodocytophagaceae</taxon>
        <taxon>Rhodocytophaga</taxon>
    </lineage>
</organism>
<evidence type="ECO:0000313" key="2">
    <source>
        <dbReference type="EMBL" id="QHT68925.1"/>
    </source>
</evidence>
<protein>
    <submittedName>
        <fullName evidence="2">Uncharacterized protein</fullName>
    </submittedName>
</protein>
<feature type="coiled-coil region" evidence="1">
    <location>
        <begin position="5"/>
        <end position="32"/>
    </location>
</feature>
<dbReference type="KEGG" id="rhoz:GXP67_20855"/>
<evidence type="ECO:0000313" key="3">
    <source>
        <dbReference type="Proteomes" id="UP000480178"/>
    </source>
</evidence>
<dbReference type="AlphaFoldDB" id="A0A6C0GLM5"/>
<reference evidence="2 3" key="1">
    <citation type="submission" date="2020-01" db="EMBL/GenBank/DDBJ databases">
        <authorList>
            <person name="Kim M.K."/>
        </authorList>
    </citation>
    <scope>NUCLEOTIDE SEQUENCE [LARGE SCALE GENOMIC DNA]</scope>
    <source>
        <strain evidence="2 3">172606-1</strain>
    </source>
</reference>
<keyword evidence="1" id="KW-0175">Coiled coil</keyword>
<keyword evidence="3" id="KW-1185">Reference proteome</keyword>
<gene>
    <name evidence="2" type="ORF">GXP67_20855</name>
</gene>
<name>A0A6C0GLM5_9BACT</name>
<sequence length="115" mass="13197">MQNNNVELNLVIELLEKKKQELLEEVKTEQGANPEKITLKNQVIRAIHCLQICQEFNISKGEISFLRIPEGGSDSFYTSFYIVDEAEINKVDNWAIKKLDGKPIELSCFDIIGKR</sequence>
<dbReference type="RefSeq" id="WP_162444923.1">
    <property type="nucleotide sequence ID" value="NZ_CP048222.1"/>
</dbReference>